<gene>
    <name evidence="2" type="ORF">ACX05_09780</name>
    <name evidence="5" type="ORF">AKG60_13390</name>
    <name evidence="4" type="ORF">HKB16_32255</name>
    <name evidence="6" type="ORF">M5598_16150</name>
    <name evidence="3" type="ORF">QX249_05640</name>
</gene>
<protein>
    <submittedName>
        <fullName evidence="4">GNAT family N-acetyltransferase</fullName>
    </submittedName>
    <submittedName>
        <fullName evidence="3">GNAT family protein</fullName>
        <ecNumber evidence="3">2.-.-.-</ecNumber>
    </submittedName>
    <submittedName>
        <fullName evidence="2">Ribosomal-protein-serine acetyltransferase</fullName>
    </submittedName>
</protein>
<keyword evidence="4" id="KW-0808">Transferase</keyword>
<evidence type="ECO:0000313" key="7">
    <source>
        <dbReference type="Proteomes" id="UP000037697"/>
    </source>
</evidence>
<evidence type="ECO:0000259" key="1">
    <source>
        <dbReference type="PROSITE" id="PS51186"/>
    </source>
</evidence>
<dbReference type="GeneID" id="1191449"/>
<dbReference type="Proteomes" id="UP001253193">
    <property type="component" value="Unassembled WGS sequence"/>
</dbReference>
<dbReference type="EMBL" id="CP097356">
    <property type="protein sequence ID" value="UYV28752.1"/>
    <property type="molecule type" value="Genomic_DNA"/>
</dbReference>
<dbReference type="GO" id="GO:1990189">
    <property type="term" value="F:protein N-terminal-serine acetyltransferase activity"/>
    <property type="evidence" value="ECO:0007669"/>
    <property type="project" value="TreeGrafter"/>
</dbReference>
<evidence type="ECO:0000313" key="4">
    <source>
        <dbReference type="EMBL" id="NMU87522.1"/>
    </source>
</evidence>
<dbReference type="EC" id="2.-.-.-" evidence="3"/>
<evidence type="ECO:0000313" key="2">
    <source>
        <dbReference type="EMBL" id="KOY32491.1"/>
    </source>
</evidence>
<evidence type="ECO:0000313" key="3">
    <source>
        <dbReference type="EMBL" id="MDS1820128.1"/>
    </source>
</evidence>
<feature type="domain" description="N-acetyltransferase" evidence="1">
    <location>
        <begin position="25"/>
        <end position="183"/>
    </location>
</feature>
<dbReference type="Proteomes" id="UP000037697">
    <property type="component" value="Unassembled WGS sequence"/>
</dbReference>
<dbReference type="Gene3D" id="3.40.630.30">
    <property type="match status" value="1"/>
</dbReference>
<dbReference type="InterPro" id="IPR051908">
    <property type="entry name" value="Ribosomal_N-acetyltransferase"/>
</dbReference>
<dbReference type="Pfam" id="PF13302">
    <property type="entry name" value="Acetyltransf_3"/>
    <property type="match status" value="1"/>
</dbReference>
<dbReference type="PROSITE" id="PS51186">
    <property type="entry name" value="GNAT"/>
    <property type="match status" value="1"/>
</dbReference>
<dbReference type="Proteomes" id="UP001163036">
    <property type="component" value="Chromosome 2"/>
</dbReference>
<reference evidence="3" key="5">
    <citation type="submission" date="2023-06" db="EMBL/GenBank/DDBJ databases">
        <title>Genomic Diversity of Vibrio spp. and Metagenomic Analysis of Pathogens in Florida Gulf Coastal Waters Following Hurricane Ian.</title>
        <authorList>
            <person name="Brumfield K.D."/>
        </authorList>
    </citation>
    <scope>NUCLEOTIDE SEQUENCE</scope>
    <source>
        <strain evidence="3">WBS2B-138</strain>
    </source>
</reference>
<sequence>MGDSMYPHDYQGNGSQARFSVSERVSIEPLTTKHATVLLEVVNTYRNSLSGYLPWTDFVTNRREAVNYISQRVNSKALDAHWCAIYFDEQFTGVIGIKGVDSHTHVTEIGYWLANNGRGHRVIDQVLAVLIPFLKQKGHAQFIQFHCMEDNIASINIAERAGATLKEYVDHEFETLDRSQRLGIYELRLT</sequence>
<dbReference type="EMBL" id="LHQV01000015">
    <property type="protein sequence ID" value="OQJ99012.1"/>
    <property type="molecule type" value="Genomic_DNA"/>
</dbReference>
<organism evidence="4 9">
    <name type="scientific">Vibrio parahaemolyticus</name>
    <dbReference type="NCBI Taxonomy" id="670"/>
    <lineage>
        <taxon>Bacteria</taxon>
        <taxon>Pseudomonadati</taxon>
        <taxon>Pseudomonadota</taxon>
        <taxon>Gammaproteobacteria</taxon>
        <taxon>Vibrionales</taxon>
        <taxon>Vibrionaceae</taxon>
        <taxon>Vibrio</taxon>
    </lineage>
</organism>
<dbReference type="AlphaFoldDB" id="A0A072KAU4"/>
<evidence type="ECO:0000313" key="9">
    <source>
        <dbReference type="Proteomes" id="UP000518904"/>
    </source>
</evidence>
<dbReference type="SUPFAM" id="SSF55729">
    <property type="entry name" value="Acyl-CoA N-acyltransferases (Nat)"/>
    <property type="match status" value="1"/>
</dbReference>
<reference evidence="4 9" key="3">
    <citation type="submission" date="2020-04" db="EMBL/GenBank/DDBJ databases">
        <title>Whole-genome sequencing of Vibrio spp. from China reveals different genetic environments of blaCTX-M-14 among diverse lineages.</title>
        <authorList>
            <person name="Zheng Z."/>
            <person name="Ye L."/>
            <person name="Chen S."/>
        </authorList>
    </citation>
    <scope>NUCLEOTIDE SEQUENCE [LARGE SCALE GENOMIC DNA]</scope>
    <source>
        <strain evidence="4 9">Vb0551</strain>
    </source>
</reference>
<dbReference type="EMBL" id="JAUHGG010000002">
    <property type="protein sequence ID" value="MDS1820128.1"/>
    <property type="molecule type" value="Genomic_DNA"/>
</dbReference>
<keyword evidence="8" id="KW-1185">Reference proteome</keyword>
<dbReference type="InterPro" id="IPR000182">
    <property type="entry name" value="GNAT_dom"/>
</dbReference>
<dbReference type="PANTHER" id="PTHR43441">
    <property type="entry name" value="RIBOSOMAL-PROTEIN-SERINE ACETYLTRANSFERASE"/>
    <property type="match status" value="1"/>
</dbReference>
<name>A0A072KAU4_VIBPH</name>
<dbReference type="InterPro" id="IPR016181">
    <property type="entry name" value="Acyl_CoA_acyltransferase"/>
</dbReference>
<evidence type="ECO:0000313" key="6">
    <source>
        <dbReference type="EMBL" id="UYV28752.1"/>
    </source>
</evidence>
<reference evidence="6" key="4">
    <citation type="submission" date="2022-05" db="EMBL/GenBank/DDBJ databases">
        <title>Megaplasmid of Vibrio parahaemolyticus.</title>
        <authorList>
            <person name="Strauch E."/>
            <person name="Borowiak M."/>
        </authorList>
    </citation>
    <scope>NUCLEOTIDE SEQUENCE</scope>
    <source>
        <strain evidence="6">16-VB00198</strain>
    </source>
</reference>
<proteinExistence type="predicted"/>
<reference evidence="5 8" key="2">
    <citation type="submission" date="2015-08" db="EMBL/GenBank/DDBJ databases">
        <title>Draft Genome Sequences of Vibrio parahaemolyticus Strains.</title>
        <authorList>
            <person name="Gonzalez-Escalona N."/>
            <person name="DePaola A."/>
        </authorList>
    </citation>
    <scope>NUCLEOTIDE SEQUENCE [LARGE SCALE GENOMIC DNA]</scope>
    <source>
        <strain evidence="5 8">CFSAN001621</strain>
    </source>
</reference>
<dbReference type="RefSeq" id="WP_005454340.1">
    <property type="nucleotide sequence ID" value="NZ_CAJDZF010000001.1"/>
</dbReference>
<evidence type="ECO:0000313" key="5">
    <source>
        <dbReference type="EMBL" id="OQJ99012.1"/>
    </source>
</evidence>
<dbReference type="PANTHER" id="PTHR43441:SF11">
    <property type="entry name" value="RIBOSOMAL-PROTEIN-SERINE ACETYLTRANSFERASE"/>
    <property type="match status" value="1"/>
</dbReference>
<evidence type="ECO:0000313" key="8">
    <source>
        <dbReference type="Proteomes" id="UP000191946"/>
    </source>
</evidence>
<accession>A0A072KAU4</accession>
<dbReference type="GO" id="GO:0008999">
    <property type="term" value="F:protein-N-terminal-alanine acetyltransferase activity"/>
    <property type="evidence" value="ECO:0007669"/>
    <property type="project" value="TreeGrafter"/>
</dbReference>
<dbReference type="Proteomes" id="UP000518904">
    <property type="component" value="Unassembled WGS sequence"/>
</dbReference>
<dbReference type="Proteomes" id="UP000191946">
    <property type="component" value="Unassembled WGS sequence"/>
</dbReference>
<reference evidence="2 7" key="1">
    <citation type="submission" date="2015-07" db="EMBL/GenBank/DDBJ databases">
        <title>Foodborne Vibrio parahaemolyticus Isolates.</title>
        <authorList>
            <person name="Ronholm J."/>
            <person name="Petronella N."/>
            <person name="Kenwell R."/>
            <person name="Banerjee S."/>
        </authorList>
    </citation>
    <scope>NUCLEOTIDE SEQUENCE [LARGE SCALE GENOMIC DNA]</scope>
    <source>
        <strain evidence="2 7">HS-06-05</strain>
    </source>
</reference>
<dbReference type="EMBL" id="JABCLB010002723">
    <property type="protein sequence ID" value="NMU87522.1"/>
    <property type="molecule type" value="Genomic_DNA"/>
</dbReference>
<dbReference type="EMBL" id="LIRS01000067">
    <property type="protein sequence ID" value="KOY32491.1"/>
    <property type="molecule type" value="Genomic_DNA"/>
</dbReference>
<dbReference type="GO" id="GO:0005737">
    <property type="term" value="C:cytoplasm"/>
    <property type="evidence" value="ECO:0007669"/>
    <property type="project" value="TreeGrafter"/>
</dbReference>